<proteinExistence type="predicted"/>
<dbReference type="InterPro" id="IPR018759">
    <property type="entry name" value="BBP2_2"/>
</dbReference>
<dbReference type="Gene3D" id="2.40.160.20">
    <property type="match status" value="1"/>
</dbReference>
<accession>A0A916T6D7</accession>
<reference evidence="1" key="2">
    <citation type="submission" date="2020-09" db="EMBL/GenBank/DDBJ databases">
        <authorList>
            <person name="Sun Q."/>
            <person name="Zhou Y."/>
        </authorList>
    </citation>
    <scope>NUCLEOTIDE SEQUENCE</scope>
    <source>
        <strain evidence="1">CGMCC 1.12426</strain>
    </source>
</reference>
<name>A0A916T6D7_9HYPH</name>
<dbReference type="EMBL" id="BMFA01000001">
    <property type="protein sequence ID" value="GGB32216.1"/>
    <property type="molecule type" value="Genomic_DNA"/>
</dbReference>
<dbReference type="AlphaFoldDB" id="A0A916T6D7"/>
<dbReference type="Pfam" id="PF10082">
    <property type="entry name" value="BBP2_2"/>
    <property type="match status" value="1"/>
</dbReference>
<dbReference type="SUPFAM" id="SSF56925">
    <property type="entry name" value="OMPA-like"/>
    <property type="match status" value="1"/>
</dbReference>
<dbReference type="RefSeq" id="WP_208998259.1">
    <property type="nucleotide sequence ID" value="NZ_BMFA01000001.1"/>
</dbReference>
<dbReference type="InterPro" id="IPR011250">
    <property type="entry name" value="OMP/PagP_B-barrel"/>
</dbReference>
<sequence>MDNNVFGGDTEFDAAEGFRVGTFTIFPEFTVSGGWTDNRSQTANGDSGKLYTIAPNITARSEWARHQLDFALRGTYTGFPDANDDDDPNLTVSSSLRLDLSAATSATGDVSYSYSREDRSSAESANGASDIHILSGSLSATRAAGLLRLTGSVGADRTIYTNDDTGSATDTSARDNTLYSAGLRLQSNGGGVLSPFAEAAALARRFDRDCTDAACENRASTGYELRGGAVIDAGPKVAGEIAAGWRVENLEDNRLDPLSGMLIDASLVWSPSRLTTVTAGLGTDFATTDIDGASGSIIYSGDLRLARGFTSRLVGEVGVGYSYRTYQGVAIDERTFTGLAGLTYALTSTLALTADYTYRDFDSSQAGADYTENRIEAGIRIRH</sequence>
<gene>
    <name evidence="1" type="ORF">GCM10011316_00400</name>
</gene>
<evidence type="ECO:0000313" key="2">
    <source>
        <dbReference type="Proteomes" id="UP000605148"/>
    </source>
</evidence>
<keyword evidence="2" id="KW-1185">Reference proteome</keyword>
<comment type="caution">
    <text evidence="1">The sequence shown here is derived from an EMBL/GenBank/DDBJ whole genome shotgun (WGS) entry which is preliminary data.</text>
</comment>
<organism evidence="1 2">
    <name type="scientific">Roseibium aquae</name>
    <dbReference type="NCBI Taxonomy" id="1323746"/>
    <lineage>
        <taxon>Bacteria</taxon>
        <taxon>Pseudomonadati</taxon>
        <taxon>Pseudomonadota</taxon>
        <taxon>Alphaproteobacteria</taxon>
        <taxon>Hyphomicrobiales</taxon>
        <taxon>Stappiaceae</taxon>
        <taxon>Roseibium</taxon>
    </lineage>
</organism>
<evidence type="ECO:0000313" key="1">
    <source>
        <dbReference type="EMBL" id="GGB32216.1"/>
    </source>
</evidence>
<protein>
    <submittedName>
        <fullName evidence="1">Uncharacterized protein</fullName>
    </submittedName>
</protein>
<dbReference type="Proteomes" id="UP000605148">
    <property type="component" value="Unassembled WGS sequence"/>
</dbReference>
<reference evidence="1" key="1">
    <citation type="journal article" date="2014" name="Int. J. Syst. Evol. Microbiol.">
        <title>Complete genome sequence of Corynebacterium casei LMG S-19264T (=DSM 44701T), isolated from a smear-ripened cheese.</title>
        <authorList>
            <consortium name="US DOE Joint Genome Institute (JGI-PGF)"/>
            <person name="Walter F."/>
            <person name="Albersmeier A."/>
            <person name="Kalinowski J."/>
            <person name="Ruckert C."/>
        </authorList>
    </citation>
    <scope>NUCLEOTIDE SEQUENCE</scope>
    <source>
        <strain evidence="1">CGMCC 1.12426</strain>
    </source>
</reference>